<feature type="domain" description="BIG2" evidence="2">
    <location>
        <begin position="574"/>
        <end position="656"/>
    </location>
</feature>
<evidence type="ECO:0000256" key="1">
    <source>
        <dbReference type="ARBA" id="ARBA00023001"/>
    </source>
</evidence>
<dbReference type="GO" id="GO:0030245">
    <property type="term" value="P:cellulose catabolic process"/>
    <property type="evidence" value="ECO:0007669"/>
    <property type="project" value="UniProtKB-KW"/>
</dbReference>
<dbReference type="CDD" id="cd00603">
    <property type="entry name" value="IPT_PCSR"/>
    <property type="match status" value="1"/>
</dbReference>
<dbReference type="AlphaFoldDB" id="E6U3D7"/>
<dbReference type="STRING" id="663278.Ethha_0862"/>
<dbReference type="InterPro" id="IPR013783">
    <property type="entry name" value="Ig-like_fold"/>
</dbReference>
<evidence type="ECO:0000259" key="2">
    <source>
        <dbReference type="SMART" id="SM00635"/>
    </source>
</evidence>
<keyword evidence="4" id="KW-1185">Reference proteome</keyword>
<reference evidence="3 4" key="1">
    <citation type="submission" date="2010-12" db="EMBL/GenBank/DDBJ databases">
        <title>Complete sequence of Ethanoligenens harbinense YUAN-3.</title>
        <authorList>
            <person name="Lucas S."/>
            <person name="Copeland A."/>
            <person name="Lapidus A."/>
            <person name="Cheng J.-F."/>
            <person name="Bruce D."/>
            <person name="Goodwin L."/>
            <person name="Pitluck S."/>
            <person name="Chertkov O."/>
            <person name="Misra M."/>
            <person name="Detter J.C."/>
            <person name="Han C."/>
            <person name="Tapia R."/>
            <person name="Land M."/>
            <person name="Hauser L."/>
            <person name="Jeffries C."/>
            <person name="Kyrpides N."/>
            <person name="Ivanova N."/>
            <person name="Mikhailova N."/>
            <person name="Wang A."/>
            <person name="Mouttaki H."/>
            <person name="He Z."/>
            <person name="Zhou J."/>
            <person name="Hemme C.L."/>
            <person name="Woyke T."/>
        </authorList>
    </citation>
    <scope>NUCLEOTIDE SEQUENCE [LARGE SCALE GENOMIC DNA]</scope>
    <source>
        <strain evidence="4">DSM 18485 / JCM 12961 / CGMCC 1.5033 / YUAN-3</strain>
    </source>
</reference>
<keyword evidence="1" id="KW-0624">Polysaccharide degradation</keyword>
<dbReference type="SUPFAM" id="SSF81296">
    <property type="entry name" value="E set domains"/>
    <property type="match status" value="1"/>
</dbReference>
<keyword evidence="1" id="KW-0119">Carbohydrate metabolism</keyword>
<dbReference type="InterPro" id="IPR003343">
    <property type="entry name" value="Big_2"/>
</dbReference>
<sequence>MFKRKRTSKKCLMSILASAVAVTMLPGVLLPVWAEESGKTTLDISQESIVISGNAITGKDSSGHDITQVNSNGYVITGKSMSNTVTVKNGTTDITLSNADIEASGGSAFSIQGGATVDLELSGANTLTGGNDCAGLEVPESTSLTIDSLSGDNCTDTLNATSTGDGAGIGGNSGADCGTITINRGSVNATSTQDGAGIGNGCQADGDTRGMVTVNGGSVTALTKGYGAGIGDGNGGHGINVAINGGTIDAESRTGSGIGEGAYCFSSTFAIKIAGGTIVAKGETSGSGEGVGIGSMYDTNSMSIIMAGGSVSASPSFAQFNPKPTNGFARLDLFTVVLPKAATVTSVDVEQNDKQVSYNGAGMKTDAQNELYLYLPEDDNGVTKVTLQTSDGNTYVRCSPPFIIADIPEQTYTGSEIKPAVTVEDILTGNVLKEGTDYKLVYNDSLPTDSEGYDDYTSGGEHNFQVVGLNQYLGETQEVSFNITCPVTITGISPDSGPDYGGTKVTITGSHFAGATEVSFDYNDCGSFTVVNDSTIIACAPEWNSAMNDGDVYIEVNTPAGFCESDATFHYQKTVQKVTLTGGSAIAQGNSEQMTATVLWGNNTSEDITDRTSTTWSSSDTGVATVDADGNVSAVSPGTATITASYEGISASLTVTVQSSHNITILNALAENGSVLLSGQKLTSCNFKEADGSTVVLTAVPQSGYTLTGWYDENGNLVSSNPTFVFTPTADVTYCVGFVRIPSVTLTANVSGNGSVSIGSATPSATATQSFTLGSPATLTETPADGYQFLYWQDTTSGKILSQSASYTFTMDSDMYMTAVFEQTKTATHMVTFVNGITGETIKSVTVDNSVTDISSYEPADPYAFGCTFKDWKETKEADGSIVETAEFTPASLTDSLTVTGGTQSGSGSYASKSVVTVTADAAPSGKQFSCWQDASGNILSYGAIYSFCITGDLSVTAVYVDSTSTVEPEADTTLTGVTPNPSAATISFSSQWYVPGGCTVVSHGILVTKGANHTADTFVIGADSVLKATAKNNPSAGTYVVNKCNVTKGDLWYGRAYLVYRDAFGNIVTIYGNILSGSF</sequence>
<organism evidence="3 4">
    <name type="scientific">Ethanoligenens harbinense (strain DSM 18485 / JCM 12961 / CGMCC 1.5033 / YUAN-3)</name>
    <dbReference type="NCBI Taxonomy" id="663278"/>
    <lineage>
        <taxon>Bacteria</taxon>
        <taxon>Bacillati</taxon>
        <taxon>Bacillota</taxon>
        <taxon>Clostridia</taxon>
        <taxon>Eubacteriales</taxon>
        <taxon>Oscillospiraceae</taxon>
        <taxon>Ethanoligenens</taxon>
    </lineage>
</organism>
<dbReference type="eggNOG" id="COG3420">
    <property type="taxonomic scope" value="Bacteria"/>
</dbReference>
<dbReference type="HOGENOM" id="CLU_286164_0_0_9"/>
<dbReference type="eggNOG" id="COG5492">
    <property type="taxonomic scope" value="Bacteria"/>
</dbReference>
<dbReference type="Pfam" id="PF01833">
    <property type="entry name" value="TIG"/>
    <property type="match status" value="1"/>
</dbReference>
<dbReference type="InterPro" id="IPR014756">
    <property type="entry name" value="Ig_E-set"/>
</dbReference>
<dbReference type="KEGG" id="eha:Ethha_0862"/>
<dbReference type="RefSeq" id="WP_013484799.1">
    <property type="nucleotide sequence ID" value="NC_014828.1"/>
</dbReference>
<dbReference type="Pfam" id="PF02368">
    <property type="entry name" value="Big_2"/>
    <property type="match status" value="1"/>
</dbReference>
<dbReference type="Pfam" id="PF18998">
    <property type="entry name" value="Flg_new_2"/>
    <property type="match status" value="3"/>
</dbReference>
<dbReference type="Proteomes" id="UP000001551">
    <property type="component" value="Chromosome"/>
</dbReference>
<dbReference type="InterPro" id="IPR008964">
    <property type="entry name" value="Invasin/intimin_cell_adhesion"/>
</dbReference>
<evidence type="ECO:0000313" key="4">
    <source>
        <dbReference type="Proteomes" id="UP000001551"/>
    </source>
</evidence>
<dbReference type="SMART" id="SM00635">
    <property type="entry name" value="BID_2"/>
    <property type="match status" value="1"/>
</dbReference>
<accession>E6U3D7</accession>
<name>E6U3D7_ETHHY</name>
<dbReference type="Gene3D" id="2.60.40.1080">
    <property type="match status" value="1"/>
</dbReference>
<dbReference type="eggNOG" id="COG3391">
    <property type="taxonomic scope" value="Bacteria"/>
</dbReference>
<proteinExistence type="predicted"/>
<evidence type="ECO:0000313" key="3">
    <source>
        <dbReference type="EMBL" id="ADU26429.1"/>
    </source>
</evidence>
<dbReference type="EMBL" id="CP002400">
    <property type="protein sequence ID" value="ADU26429.1"/>
    <property type="molecule type" value="Genomic_DNA"/>
</dbReference>
<gene>
    <name evidence="3" type="ordered locus">Ethha_0862</name>
</gene>
<dbReference type="Gene3D" id="2.60.40.10">
    <property type="entry name" value="Immunoglobulins"/>
    <property type="match status" value="1"/>
</dbReference>
<dbReference type="InterPro" id="IPR002909">
    <property type="entry name" value="IPT_dom"/>
</dbReference>
<keyword evidence="1" id="KW-0136">Cellulose degradation</keyword>
<protein>
    <submittedName>
        <fullName evidence="3">Ig domain protein group 2 domain protein</fullName>
    </submittedName>
</protein>
<dbReference type="SUPFAM" id="SSF49373">
    <property type="entry name" value="Invasin/intimin cell-adhesion fragments"/>
    <property type="match status" value="1"/>
</dbReference>
<dbReference type="InterPro" id="IPR044060">
    <property type="entry name" value="Bacterial_rp_domain"/>
</dbReference>